<dbReference type="Proteomes" id="UP000236728">
    <property type="component" value="Unassembled WGS sequence"/>
</dbReference>
<accession>A0A1H5TWG5</accession>
<dbReference type="InterPro" id="IPR036908">
    <property type="entry name" value="RlpA-like_sf"/>
</dbReference>
<comment type="function">
    <text evidence="3">Lytic transglycosylase with a strong preference for naked glycan strands that lack stem peptides.</text>
</comment>
<dbReference type="InterPro" id="IPR009009">
    <property type="entry name" value="RlpA-like_DPBB"/>
</dbReference>
<dbReference type="Pfam" id="PF03330">
    <property type="entry name" value="DPBB_1"/>
    <property type="match status" value="1"/>
</dbReference>
<keyword evidence="6" id="KW-0449">Lipoprotein</keyword>
<feature type="chain" id="PRO_5009987955" description="Probable endolytic peptidoglycan transglycosylase RlpA" evidence="3">
    <location>
        <begin position="39"/>
        <end position="190"/>
    </location>
</feature>
<dbReference type="GO" id="GO:0000270">
    <property type="term" value="P:peptidoglycan metabolic process"/>
    <property type="evidence" value="ECO:0007669"/>
    <property type="project" value="UniProtKB-UniRule"/>
</dbReference>
<dbReference type="GO" id="GO:0008932">
    <property type="term" value="F:lytic endotransglycosylase activity"/>
    <property type="evidence" value="ECO:0007669"/>
    <property type="project" value="UniProtKB-UniRule"/>
</dbReference>
<sequence length="190" mass="20540" precursor="true">MNEMNLQTGEVMPARKGRIRSTASLLAFSLGLTATLLAAPAQPKGSADQPSNKPHSSRHSWFEIGRASWYGKKFQGRRTAGGEKFDMNALTCAHRSLPMGSWVRVTNLGNRKVAFVRVNDRGPVPDNRMIDLSWAAAHRLGIGGTAKVRIERVTPNDPELIASLMKEGEPPLFPGMPGVGGGRLVGVADR</sequence>
<evidence type="ECO:0000313" key="6">
    <source>
        <dbReference type="EMBL" id="SEF67174.1"/>
    </source>
</evidence>
<dbReference type="CDD" id="cd22268">
    <property type="entry name" value="DPBB_RlpA-like"/>
    <property type="match status" value="1"/>
</dbReference>
<organism evidence="6 7">
    <name type="scientific">Bryocella elongata</name>
    <dbReference type="NCBI Taxonomy" id="863522"/>
    <lineage>
        <taxon>Bacteria</taxon>
        <taxon>Pseudomonadati</taxon>
        <taxon>Acidobacteriota</taxon>
        <taxon>Terriglobia</taxon>
        <taxon>Terriglobales</taxon>
        <taxon>Acidobacteriaceae</taxon>
        <taxon>Bryocella</taxon>
    </lineage>
</organism>
<keyword evidence="2 3" id="KW-0961">Cell wall biogenesis/degradation</keyword>
<dbReference type="EMBL" id="FNVA01000001">
    <property type="protein sequence ID" value="SEF67174.1"/>
    <property type="molecule type" value="Genomic_DNA"/>
</dbReference>
<dbReference type="HAMAP" id="MF_02071">
    <property type="entry name" value="RlpA"/>
    <property type="match status" value="1"/>
</dbReference>
<evidence type="ECO:0000313" key="7">
    <source>
        <dbReference type="Proteomes" id="UP000236728"/>
    </source>
</evidence>
<evidence type="ECO:0000256" key="4">
    <source>
        <dbReference type="RuleBase" id="RU003495"/>
    </source>
</evidence>
<gene>
    <name evidence="3" type="primary">rlpA</name>
    <name evidence="6" type="ORF">SAMN05421819_0767</name>
</gene>
<dbReference type="NCBIfam" id="TIGR00413">
    <property type="entry name" value="rlpA"/>
    <property type="match status" value="1"/>
</dbReference>
<keyword evidence="7" id="KW-1185">Reference proteome</keyword>
<comment type="similarity">
    <text evidence="3 4">Belongs to the RlpA family.</text>
</comment>
<keyword evidence="1 3" id="KW-0456">Lyase</keyword>
<dbReference type="InterPro" id="IPR034718">
    <property type="entry name" value="RlpA"/>
</dbReference>
<dbReference type="OrthoDB" id="9779128at2"/>
<dbReference type="SUPFAM" id="SSF50685">
    <property type="entry name" value="Barwin-like endoglucanases"/>
    <property type="match status" value="1"/>
</dbReference>
<evidence type="ECO:0000256" key="3">
    <source>
        <dbReference type="HAMAP-Rule" id="MF_02071"/>
    </source>
</evidence>
<feature type="signal peptide" evidence="3">
    <location>
        <begin position="1"/>
        <end position="38"/>
    </location>
</feature>
<dbReference type="PANTHER" id="PTHR34183:SF1">
    <property type="entry name" value="ENDOLYTIC PEPTIDOGLYCAN TRANSGLYCOSYLASE RLPA"/>
    <property type="match status" value="1"/>
</dbReference>
<reference evidence="6 7" key="1">
    <citation type="submission" date="2016-10" db="EMBL/GenBank/DDBJ databases">
        <authorList>
            <person name="de Groot N.N."/>
        </authorList>
    </citation>
    <scope>NUCLEOTIDE SEQUENCE [LARGE SCALE GENOMIC DNA]</scope>
    <source>
        <strain evidence="6 7">DSM 22489</strain>
    </source>
</reference>
<dbReference type="InterPro" id="IPR012997">
    <property type="entry name" value="RplA"/>
</dbReference>
<evidence type="ECO:0000256" key="1">
    <source>
        <dbReference type="ARBA" id="ARBA00023239"/>
    </source>
</evidence>
<dbReference type="GO" id="GO:0071555">
    <property type="term" value="P:cell wall organization"/>
    <property type="evidence" value="ECO:0007669"/>
    <property type="project" value="UniProtKB-KW"/>
</dbReference>
<evidence type="ECO:0000256" key="2">
    <source>
        <dbReference type="ARBA" id="ARBA00023316"/>
    </source>
</evidence>
<feature type="domain" description="RlpA-like protein double-psi beta-barrel" evidence="5">
    <location>
        <begin position="65"/>
        <end position="149"/>
    </location>
</feature>
<keyword evidence="3" id="KW-0732">Signal</keyword>
<dbReference type="EC" id="4.2.2.-" evidence="3"/>
<protein>
    <recommendedName>
        <fullName evidence="3">Probable endolytic peptidoglycan transglycosylase RlpA</fullName>
        <ecNumber evidence="3">4.2.2.-</ecNumber>
    </recommendedName>
</protein>
<proteinExistence type="inferred from homology"/>
<evidence type="ECO:0000259" key="5">
    <source>
        <dbReference type="Pfam" id="PF03330"/>
    </source>
</evidence>
<name>A0A1H5TWG5_9BACT</name>
<dbReference type="Gene3D" id="2.40.40.10">
    <property type="entry name" value="RlpA-like domain"/>
    <property type="match status" value="1"/>
</dbReference>
<dbReference type="PANTHER" id="PTHR34183">
    <property type="entry name" value="ENDOLYTIC PEPTIDOGLYCAN TRANSGLYCOSYLASE RLPA"/>
    <property type="match status" value="1"/>
</dbReference>
<dbReference type="AlphaFoldDB" id="A0A1H5TWG5"/>